<dbReference type="Proteomes" id="UP000009376">
    <property type="component" value="Unassembled WGS sequence"/>
</dbReference>
<sequence>MEQQGDLARNVVELRESIKIFDQRIAQLKDTIKMVDQNNLEKYKEIKIAIQNINSEISNSKTKIFELEDAINRIERQADNFAKIQDVKVIEKYLSFVDPSRFLNKEDVIKIVTTT</sequence>
<reference evidence="2 3" key="1">
    <citation type="journal article" date="2010" name="Proc. Natl. Acad. Sci. U.S.A.">
        <title>Enigmatic, ultrasmall, uncultivated Archaea.</title>
        <authorList>
            <person name="Baker B.J."/>
            <person name="Comolli L.R."/>
            <person name="Dick G.J."/>
            <person name="Hauser L.J."/>
            <person name="Hyatt D."/>
            <person name="Dill B.D."/>
            <person name="Land M.L."/>
            <person name="Verberkmoes N.C."/>
            <person name="Hettich R.L."/>
            <person name="Banfield J.F."/>
        </authorList>
    </citation>
    <scope>NUCLEOTIDE SEQUENCE [LARGE SCALE GENOMIC DNA]</scope>
</reference>
<evidence type="ECO:0000313" key="2">
    <source>
        <dbReference type="EMBL" id="EFD93178.1"/>
    </source>
</evidence>
<gene>
    <name evidence="2" type="ORF">BJBARM5_0049</name>
</gene>
<protein>
    <submittedName>
        <fullName evidence="2">Uncharacterized protein</fullName>
    </submittedName>
</protein>
<evidence type="ECO:0000313" key="3">
    <source>
        <dbReference type="Proteomes" id="UP000009376"/>
    </source>
</evidence>
<dbReference type="EMBL" id="GG745545">
    <property type="protein sequence ID" value="EFD93178.1"/>
    <property type="molecule type" value="Genomic_DNA"/>
</dbReference>
<feature type="coiled-coil region" evidence="1">
    <location>
        <begin position="11"/>
        <end position="77"/>
    </location>
</feature>
<proteinExistence type="predicted"/>
<keyword evidence="1" id="KW-0175">Coiled coil</keyword>
<name>D6GUC2_PARA5</name>
<evidence type="ECO:0000256" key="1">
    <source>
        <dbReference type="SAM" id="Coils"/>
    </source>
</evidence>
<organism evidence="2 3">
    <name type="scientific">Candidatus Parvarchaeum acidophilus ARMAN-5</name>
    <dbReference type="NCBI Taxonomy" id="662762"/>
    <lineage>
        <taxon>Archaea</taxon>
        <taxon>Candidatus Parvarchaeota</taxon>
        <taxon>Candidatus Parvarchaeum</taxon>
    </lineage>
</organism>
<dbReference type="AlphaFoldDB" id="D6GUC2"/>
<accession>D6GUC2</accession>